<dbReference type="GO" id="GO:0003700">
    <property type="term" value="F:DNA-binding transcription factor activity"/>
    <property type="evidence" value="ECO:0007669"/>
    <property type="project" value="TreeGrafter"/>
</dbReference>
<proteinExistence type="predicted"/>
<keyword evidence="3" id="KW-1185">Reference proteome</keyword>
<dbReference type="AlphaFoldDB" id="A0A515D609"/>
<dbReference type="KEGG" id="rhf:EUB48_00040"/>
<dbReference type="RefSeq" id="WP_142816957.1">
    <property type="nucleotide sequence ID" value="NZ_CP035503.1"/>
</dbReference>
<name>A0A515D609_9BURK</name>
<dbReference type="SMART" id="SM00100">
    <property type="entry name" value="cNMP"/>
    <property type="match status" value="1"/>
</dbReference>
<dbReference type="InterPro" id="IPR000595">
    <property type="entry name" value="cNMP-bd_dom"/>
</dbReference>
<feature type="domain" description="Cyclic nucleotide-binding" evidence="1">
    <location>
        <begin position="29"/>
        <end position="130"/>
    </location>
</feature>
<dbReference type="EMBL" id="CP035503">
    <property type="protein sequence ID" value="QDL35854.1"/>
    <property type="molecule type" value="Genomic_DNA"/>
</dbReference>
<dbReference type="SUPFAM" id="SSF51206">
    <property type="entry name" value="cAMP-binding domain-like"/>
    <property type="match status" value="1"/>
</dbReference>
<dbReference type="PANTHER" id="PTHR24567:SF74">
    <property type="entry name" value="HTH-TYPE TRANSCRIPTIONAL REGULATOR ARCR"/>
    <property type="match status" value="1"/>
</dbReference>
<dbReference type="GO" id="GO:0005829">
    <property type="term" value="C:cytosol"/>
    <property type="evidence" value="ECO:0007669"/>
    <property type="project" value="TreeGrafter"/>
</dbReference>
<dbReference type="InterPro" id="IPR050397">
    <property type="entry name" value="Env_Response_Regulators"/>
</dbReference>
<evidence type="ECO:0000313" key="2">
    <source>
        <dbReference type="EMBL" id="QDL35854.1"/>
    </source>
</evidence>
<evidence type="ECO:0000313" key="3">
    <source>
        <dbReference type="Proteomes" id="UP000316798"/>
    </source>
</evidence>
<dbReference type="OrthoDB" id="8900094at2"/>
<dbReference type="Gene3D" id="2.60.120.10">
    <property type="entry name" value="Jelly Rolls"/>
    <property type="match status" value="1"/>
</dbReference>
<dbReference type="CDD" id="cd00038">
    <property type="entry name" value="CAP_ED"/>
    <property type="match status" value="1"/>
</dbReference>
<dbReference type="Pfam" id="PF00027">
    <property type="entry name" value="cNMP_binding"/>
    <property type="match status" value="1"/>
</dbReference>
<evidence type="ECO:0000259" key="1">
    <source>
        <dbReference type="PROSITE" id="PS50042"/>
    </source>
</evidence>
<dbReference type="InterPro" id="IPR018490">
    <property type="entry name" value="cNMP-bd_dom_sf"/>
</dbReference>
<organism evidence="2 3">
    <name type="scientific">Rhodoferax sediminis</name>
    <dbReference type="NCBI Taxonomy" id="2509614"/>
    <lineage>
        <taxon>Bacteria</taxon>
        <taxon>Pseudomonadati</taxon>
        <taxon>Pseudomonadota</taxon>
        <taxon>Betaproteobacteria</taxon>
        <taxon>Burkholderiales</taxon>
        <taxon>Comamonadaceae</taxon>
        <taxon>Rhodoferax</taxon>
    </lineage>
</organism>
<dbReference type="PROSITE" id="PS50042">
    <property type="entry name" value="CNMP_BINDING_3"/>
    <property type="match status" value="1"/>
</dbReference>
<dbReference type="PANTHER" id="PTHR24567">
    <property type="entry name" value="CRP FAMILY TRANSCRIPTIONAL REGULATORY PROTEIN"/>
    <property type="match status" value="1"/>
</dbReference>
<reference evidence="2 3" key="1">
    <citation type="submission" date="2019-01" db="EMBL/GenBank/DDBJ databases">
        <title>Genomic insights into a novel species Rhodoferax sp.</title>
        <authorList>
            <person name="Jin L."/>
        </authorList>
    </citation>
    <scope>NUCLEOTIDE SEQUENCE [LARGE SCALE GENOMIC DNA]</scope>
    <source>
        <strain evidence="2 3">CHu59-6-5</strain>
    </source>
</reference>
<dbReference type="InterPro" id="IPR014710">
    <property type="entry name" value="RmlC-like_jellyroll"/>
</dbReference>
<accession>A0A515D609</accession>
<sequence length="163" mass="17531">MSFPPSASVKFNVQDLIRVIALDSVYDAFNPTLTTAQWDVLGSYLQPFALAQGQVLIEQGALDRTLYFIESGTLSVHYEDEEGRMSLALVGAGSVVGEGAFFSRQPRNASAVGSGPCKLWCLTPIRFAELANRQPALALEVALALGAVIAKRMSSKPRRVAVT</sequence>
<gene>
    <name evidence="2" type="ORF">EUB48_00040</name>
</gene>
<protein>
    <submittedName>
        <fullName evidence="2">Cyclic nucleotide-binding domain-containing protein</fullName>
    </submittedName>
</protein>
<dbReference type="Proteomes" id="UP000316798">
    <property type="component" value="Chromosome"/>
</dbReference>